<dbReference type="Proteomes" id="UP000694701">
    <property type="component" value="Unplaced"/>
</dbReference>
<dbReference type="AlphaFoldDB" id="A0A8C2HZY0"/>
<reference evidence="1" key="1">
    <citation type="submission" date="2025-08" db="UniProtKB">
        <authorList>
            <consortium name="Ensembl"/>
        </authorList>
    </citation>
    <scope>IDENTIFICATION</scope>
</reference>
<dbReference type="Ensembl" id="ENSCCRT00020079193.1">
    <property type="protein sequence ID" value="ENSCCRP00020072117.1"/>
    <property type="gene ID" value="ENSCCRG00020033715.1"/>
</dbReference>
<name>A0A8C2HZY0_CYPCA</name>
<protein>
    <submittedName>
        <fullName evidence="1">Uncharacterized protein</fullName>
    </submittedName>
</protein>
<accession>A0A8C2HZY0</accession>
<evidence type="ECO:0000313" key="2">
    <source>
        <dbReference type="Proteomes" id="UP000694701"/>
    </source>
</evidence>
<proteinExistence type="predicted"/>
<evidence type="ECO:0000313" key="1">
    <source>
        <dbReference type="Ensembl" id="ENSCCRP00020072117.1"/>
    </source>
</evidence>
<organism evidence="1 2">
    <name type="scientific">Cyprinus carpio</name>
    <name type="common">Common carp</name>
    <dbReference type="NCBI Taxonomy" id="7962"/>
    <lineage>
        <taxon>Eukaryota</taxon>
        <taxon>Metazoa</taxon>
        <taxon>Chordata</taxon>
        <taxon>Craniata</taxon>
        <taxon>Vertebrata</taxon>
        <taxon>Euteleostomi</taxon>
        <taxon>Actinopterygii</taxon>
        <taxon>Neopterygii</taxon>
        <taxon>Teleostei</taxon>
        <taxon>Ostariophysi</taxon>
        <taxon>Cypriniformes</taxon>
        <taxon>Cyprinidae</taxon>
        <taxon>Cyprininae</taxon>
        <taxon>Cyprinus</taxon>
    </lineage>
</organism>
<sequence length="99" mass="10805">MCLNIKFFQDKCVMTTSIICTCSLFLKSCFCLTDVLSMAKMINVFSKLKPVEGARVFWSGSVFDISLSADLTADPEITAAALLLQVYGECFVDQTGVIG</sequence>